<sequence length="179" mass="19743">MPDNLRVLGNVSLPEKVALVLKNGPKFSVVPKVSAHELLALNRGISCSADEENCERCLPDGADSLLRNRRNDRPTLTTGGVVSYFKEHELSLLLSDKEGGFVVMYTSSFLDKASSAIMKNFEPTTVKASKRLKGERRMPEPLQGQRKRPHVVPYMHKIFHNLKKVAKSAPCAGGLLCAE</sequence>
<comment type="caution">
    <text evidence="1">The sequence shown here is derived from an EMBL/GenBank/DDBJ whole genome shotgun (WGS) entry which is preliminary data.</text>
</comment>
<reference evidence="1" key="2">
    <citation type="submission" date="2021-09" db="EMBL/GenBank/DDBJ databases">
        <authorList>
            <person name="Jia N."/>
            <person name="Wang J."/>
            <person name="Shi W."/>
            <person name="Du L."/>
            <person name="Sun Y."/>
            <person name="Zhan W."/>
            <person name="Jiang J."/>
            <person name="Wang Q."/>
            <person name="Zhang B."/>
            <person name="Ji P."/>
            <person name="Sakyi L.B."/>
            <person name="Cui X."/>
            <person name="Yuan T."/>
            <person name="Jiang B."/>
            <person name="Yang W."/>
            <person name="Lam T.T.-Y."/>
            <person name="Chang Q."/>
            <person name="Ding S."/>
            <person name="Wang X."/>
            <person name="Zhu J."/>
            <person name="Ruan X."/>
            <person name="Zhao L."/>
            <person name="Wei J."/>
            <person name="Que T."/>
            <person name="Du C."/>
            <person name="Cheng J."/>
            <person name="Dai P."/>
            <person name="Han X."/>
            <person name="Huang E."/>
            <person name="Gao Y."/>
            <person name="Liu J."/>
            <person name="Shao H."/>
            <person name="Ye R."/>
            <person name="Li L."/>
            <person name="Wei W."/>
            <person name="Wang X."/>
            <person name="Wang C."/>
            <person name="Huo Q."/>
            <person name="Li W."/>
            <person name="Guo W."/>
            <person name="Chen H."/>
            <person name="Chen S."/>
            <person name="Zhou L."/>
            <person name="Zhou L."/>
            <person name="Ni X."/>
            <person name="Tian J."/>
            <person name="Zhou Y."/>
            <person name="Sheng Y."/>
            <person name="Liu T."/>
            <person name="Pan Y."/>
            <person name="Xia L."/>
            <person name="Li J."/>
            <person name="Zhao F."/>
            <person name="Cao W."/>
        </authorList>
    </citation>
    <scope>NUCLEOTIDE SEQUENCE</scope>
    <source>
        <strain evidence="1">Rmic-2018</strain>
        <tissue evidence="1">Larvae</tissue>
    </source>
</reference>
<gene>
    <name evidence="1" type="ORF">HPB51_009303</name>
</gene>
<dbReference type="AlphaFoldDB" id="A0A9J6F0L5"/>
<evidence type="ECO:0000313" key="2">
    <source>
        <dbReference type="Proteomes" id="UP000821866"/>
    </source>
</evidence>
<name>A0A9J6F0L5_RHIMP</name>
<evidence type="ECO:0008006" key="3">
    <source>
        <dbReference type="Google" id="ProtNLM"/>
    </source>
</evidence>
<organism evidence="1 2">
    <name type="scientific">Rhipicephalus microplus</name>
    <name type="common">Cattle tick</name>
    <name type="synonym">Boophilus microplus</name>
    <dbReference type="NCBI Taxonomy" id="6941"/>
    <lineage>
        <taxon>Eukaryota</taxon>
        <taxon>Metazoa</taxon>
        <taxon>Ecdysozoa</taxon>
        <taxon>Arthropoda</taxon>
        <taxon>Chelicerata</taxon>
        <taxon>Arachnida</taxon>
        <taxon>Acari</taxon>
        <taxon>Parasitiformes</taxon>
        <taxon>Ixodida</taxon>
        <taxon>Ixodoidea</taxon>
        <taxon>Ixodidae</taxon>
        <taxon>Rhipicephalinae</taxon>
        <taxon>Rhipicephalus</taxon>
        <taxon>Boophilus</taxon>
    </lineage>
</organism>
<dbReference type="EMBL" id="JABSTU010000001">
    <property type="protein sequence ID" value="KAH8040047.1"/>
    <property type="molecule type" value="Genomic_DNA"/>
</dbReference>
<evidence type="ECO:0000313" key="1">
    <source>
        <dbReference type="EMBL" id="KAH8040047.1"/>
    </source>
</evidence>
<proteinExistence type="predicted"/>
<keyword evidence="2" id="KW-1185">Reference proteome</keyword>
<reference evidence="1" key="1">
    <citation type="journal article" date="2020" name="Cell">
        <title>Large-Scale Comparative Analyses of Tick Genomes Elucidate Their Genetic Diversity and Vector Capacities.</title>
        <authorList>
            <consortium name="Tick Genome and Microbiome Consortium (TIGMIC)"/>
            <person name="Jia N."/>
            <person name="Wang J."/>
            <person name="Shi W."/>
            <person name="Du L."/>
            <person name="Sun Y."/>
            <person name="Zhan W."/>
            <person name="Jiang J.F."/>
            <person name="Wang Q."/>
            <person name="Zhang B."/>
            <person name="Ji P."/>
            <person name="Bell-Sakyi L."/>
            <person name="Cui X.M."/>
            <person name="Yuan T.T."/>
            <person name="Jiang B.G."/>
            <person name="Yang W.F."/>
            <person name="Lam T.T."/>
            <person name="Chang Q.C."/>
            <person name="Ding S.J."/>
            <person name="Wang X.J."/>
            <person name="Zhu J.G."/>
            <person name="Ruan X.D."/>
            <person name="Zhao L."/>
            <person name="Wei J.T."/>
            <person name="Ye R.Z."/>
            <person name="Que T.C."/>
            <person name="Du C.H."/>
            <person name="Zhou Y.H."/>
            <person name="Cheng J.X."/>
            <person name="Dai P.F."/>
            <person name="Guo W.B."/>
            <person name="Han X.H."/>
            <person name="Huang E.J."/>
            <person name="Li L.F."/>
            <person name="Wei W."/>
            <person name="Gao Y.C."/>
            <person name="Liu J.Z."/>
            <person name="Shao H.Z."/>
            <person name="Wang X."/>
            <person name="Wang C.C."/>
            <person name="Yang T.C."/>
            <person name="Huo Q.B."/>
            <person name="Li W."/>
            <person name="Chen H.Y."/>
            <person name="Chen S.E."/>
            <person name="Zhou L.G."/>
            <person name="Ni X.B."/>
            <person name="Tian J.H."/>
            <person name="Sheng Y."/>
            <person name="Liu T."/>
            <person name="Pan Y.S."/>
            <person name="Xia L.Y."/>
            <person name="Li J."/>
            <person name="Zhao F."/>
            <person name="Cao W.C."/>
        </authorList>
    </citation>
    <scope>NUCLEOTIDE SEQUENCE</scope>
    <source>
        <strain evidence="1">Rmic-2018</strain>
    </source>
</reference>
<protein>
    <recommendedName>
        <fullName evidence="3">Tick transposon</fullName>
    </recommendedName>
</protein>
<dbReference type="Proteomes" id="UP000821866">
    <property type="component" value="Chromosome 1"/>
</dbReference>
<accession>A0A9J6F0L5</accession>